<gene>
    <name evidence="2" type="ORF">D6D54_05800</name>
</gene>
<accession>A0A3S0UME1</accession>
<evidence type="ECO:0000313" key="3">
    <source>
        <dbReference type="Proteomes" id="UP000274545"/>
    </source>
</evidence>
<dbReference type="AlphaFoldDB" id="A0A3S0UME1"/>
<feature type="coiled-coil region" evidence="1">
    <location>
        <begin position="83"/>
        <end position="110"/>
    </location>
</feature>
<sequence>METKEIINLNWDEQNCNFNIDALAKIFIAKFCEPISKSAIFKILTGAKGFGKSYLICLLALFYTCNFLDWNCLLARYTYISAKDNYDKKMTRVINDLEEYEVTIKEAISEKIIDFLHYLLKNCKYL</sequence>
<comment type="caution">
    <text evidence="2">The sequence shown here is derived from an EMBL/GenBank/DDBJ whole genome shotgun (WGS) entry which is preliminary data.</text>
</comment>
<organism evidence="2 3">
    <name type="scientific">Spiroplasma poulsonii</name>
    <dbReference type="NCBI Taxonomy" id="2138"/>
    <lineage>
        <taxon>Bacteria</taxon>
        <taxon>Bacillati</taxon>
        <taxon>Mycoplasmatota</taxon>
        <taxon>Mollicutes</taxon>
        <taxon>Entomoplasmatales</taxon>
        <taxon>Spiroplasmataceae</taxon>
        <taxon>Spiroplasma</taxon>
    </lineage>
</organism>
<proteinExistence type="predicted"/>
<dbReference type="InterPro" id="IPR027417">
    <property type="entry name" value="P-loop_NTPase"/>
</dbReference>
<protein>
    <submittedName>
        <fullName evidence="2">Uncharacterized protein</fullName>
    </submittedName>
</protein>
<dbReference type="EMBL" id="RAHC01000007">
    <property type="protein sequence ID" value="RUP76548.1"/>
    <property type="molecule type" value="Genomic_DNA"/>
</dbReference>
<name>A0A3S0UME1_9MOLU</name>
<keyword evidence="1" id="KW-0175">Coiled coil</keyword>
<evidence type="ECO:0000313" key="2">
    <source>
        <dbReference type="EMBL" id="RUP76548.1"/>
    </source>
</evidence>
<reference evidence="2 3" key="1">
    <citation type="journal article" date="2019" name="Genome Biol. Evol.">
        <title>Toxin and genome evolution in a Drosophila defensive symbiosis.</title>
        <authorList>
            <person name="Ballinger M.J."/>
            <person name="Gawryluk R.M."/>
            <person name="Perlman S.J."/>
        </authorList>
    </citation>
    <scope>NUCLEOTIDE SEQUENCE [LARGE SCALE GENOMIC DNA]</scope>
    <source>
        <strain evidence="3">sNeo</strain>
    </source>
</reference>
<dbReference type="RefSeq" id="WP_127093064.1">
    <property type="nucleotide sequence ID" value="NZ_RAHC01000007.1"/>
</dbReference>
<evidence type="ECO:0000256" key="1">
    <source>
        <dbReference type="SAM" id="Coils"/>
    </source>
</evidence>
<dbReference type="Proteomes" id="UP000274545">
    <property type="component" value="Unassembled WGS sequence"/>
</dbReference>
<dbReference type="Gene3D" id="3.40.50.300">
    <property type="entry name" value="P-loop containing nucleotide triphosphate hydrolases"/>
    <property type="match status" value="1"/>
</dbReference>